<protein>
    <recommendedName>
        <fullName evidence="2">DUF1468 domain-containing protein</fullName>
    </recommendedName>
</protein>
<keyword evidence="1" id="KW-0472">Membrane</keyword>
<dbReference type="Proteomes" id="UP000214747">
    <property type="component" value="Unassembled WGS sequence"/>
</dbReference>
<keyword evidence="1" id="KW-0812">Transmembrane</keyword>
<feature type="transmembrane region" description="Helical" evidence="1">
    <location>
        <begin position="96"/>
        <end position="114"/>
    </location>
</feature>
<dbReference type="RefSeq" id="WP_088754900.1">
    <property type="nucleotide sequence ID" value="NZ_NJGV01000007.1"/>
</dbReference>
<feature type="domain" description="DUF1468" evidence="2">
    <location>
        <begin position="8"/>
        <end position="168"/>
    </location>
</feature>
<evidence type="ECO:0000313" key="3">
    <source>
        <dbReference type="EMBL" id="OWY34988.1"/>
    </source>
</evidence>
<proteinExistence type="predicted"/>
<evidence type="ECO:0000259" key="2">
    <source>
        <dbReference type="Pfam" id="PF07331"/>
    </source>
</evidence>
<keyword evidence="4" id="KW-1185">Reference proteome</keyword>
<dbReference type="AlphaFoldDB" id="A0A225SUR8"/>
<reference evidence="3 4" key="1">
    <citation type="journal article" date="2010" name="Int. J. Syst. Evol. Microbiol.">
        <title>Reclassification of Herbaspirillum putei as a later heterotypic synonym of Herbaspirillum huttiense, with the description of H. huttiense subsp. huttiense subsp. nov. and H. huttiense subsp. putei subsp. nov., comb. nov., and description of Herbaspirillum aquaticum sp. nov.</title>
        <authorList>
            <person name="Dobritsa A.P."/>
            <person name="Reddy M.C."/>
            <person name="Samadpour M."/>
        </authorList>
    </citation>
    <scope>NUCLEOTIDE SEQUENCE [LARGE SCALE GENOMIC DNA]</scope>
    <source>
        <strain evidence="3 4">IEH 4430</strain>
    </source>
</reference>
<dbReference type="EMBL" id="NJGV01000007">
    <property type="protein sequence ID" value="OWY34988.1"/>
    <property type="molecule type" value="Genomic_DNA"/>
</dbReference>
<feature type="transmembrane region" description="Helical" evidence="1">
    <location>
        <begin position="144"/>
        <end position="163"/>
    </location>
</feature>
<name>A0A225SUR8_9BURK</name>
<accession>A0A225SUR8</accession>
<dbReference type="Pfam" id="PF07331">
    <property type="entry name" value="TctB"/>
    <property type="match status" value="1"/>
</dbReference>
<gene>
    <name evidence="3" type="ORF">CEJ45_09540</name>
</gene>
<evidence type="ECO:0000313" key="4">
    <source>
        <dbReference type="Proteomes" id="UP000214747"/>
    </source>
</evidence>
<sequence>MKINDALSGLLIAVLAVVLWIASSRLPAMGQDIGPNVFPQALAGGLMICAVLLVLRGLRGLQQARAARSAPGSRIATIGADDQDARWFTLPDWFRSGRAVLAFLLIPLSLVFYIRVSEPLGFLPTAFVLLLVLFLTFRTRVMVALPVALASALLIHTIFYKLLKVPLPWGILTPLAW</sequence>
<keyword evidence="1" id="KW-1133">Transmembrane helix</keyword>
<organism evidence="3 4">
    <name type="scientific">Herbaspirillum aquaticum</name>
    <dbReference type="NCBI Taxonomy" id="568783"/>
    <lineage>
        <taxon>Bacteria</taxon>
        <taxon>Pseudomonadati</taxon>
        <taxon>Pseudomonadota</taxon>
        <taxon>Betaproteobacteria</taxon>
        <taxon>Burkholderiales</taxon>
        <taxon>Oxalobacteraceae</taxon>
        <taxon>Herbaspirillum</taxon>
    </lineage>
</organism>
<dbReference type="InterPro" id="IPR009936">
    <property type="entry name" value="DUF1468"/>
</dbReference>
<comment type="caution">
    <text evidence="3">The sequence shown here is derived from an EMBL/GenBank/DDBJ whole genome shotgun (WGS) entry which is preliminary data.</text>
</comment>
<feature type="transmembrane region" description="Helical" evidence="1">
    <location>
        <begin position="40"/>
        <end position="58"/>
    </location>
</feature>
<feature type="transmembrane region" description="Helical" evidence="1">
    <location>
        <begin position="120"/>
        <end position="137"/>
    </location>
</feature>
<evidence type="ECO:0000256" key="1">
    <source>
        <dbReference type="SAM" id="Phobius"/>
    </source>
</evidence>